<comment type="caution">
    <text evidence="3">The sequence shown here is derived from an EMBL/GenBank/DDBJ whole genome shotgun (WGS) entry which is preliminary data.</text>
</comment>
<dbReference type="InterPro" id="IPR011990">
    <property type="entry name" value="TPR-like_helical_dom_sf"/>
</dbReference>
<proteinExistence type="predicted"/>
<feature type="compositionally biased region" description="Low complexity" evidence="1">
    <location>
        <begin position="184"/>
        <end position="193"/>
    </location>
</feature>
<accession>A0ABT6N3N1</accession>
<reference evidence="3" key="1">
    <citation type="submission" date="2023-04" db="EMBL/GenBank/DDBJ databases">
        <title>Sphingomonas sp. MAHUQ-71 isolated from rice field.</title>
        <authorList>
            <person name="Huq M.A."/>
        </authorList>
    </citation>
    <scope>NUCLEOTIDE SEQUENCE</scope>
    <source>
        <strain evidence="3">MAHUQ-71</strain>
    </source>
</reference>
<dbReference type="Pfam" id="PF13174">
    <property type="entry name" value="TPR_6"/>
    <property type="match status" value="1"/>
</dbReference>
<dbReference type="EMBL" id="JARYGZ010000002">
    <property type="protein sequence ID" value="MDH7639908.1"/>
    <property type="molecule type" value="Genomic_DNA"/>
</dbReference>
<evidence type="ECO:0000256" key="2">
    <source>
        <dbReference type="SAM" id="SignalP"/>
    </source>
</evidence>
<evidence type="ECO:0000313" key="3">
    <source>
        <dbReference type="EMBL" id="MDH7639908.1"/>
    </source>
</evidence>
<keyword evidence="4" id="KW-1185">Reference proteome</keyword>
<protein>
    <submittedName>
        <fullName evidence="3">Tetratricopeptide repeat protein</fullName>
    </submittedName>
</protein>
<evidence type="ECO:0000256" key="1">
    <source>
        <dbReference type="SAM" id="MobiDB-lite"/>
    </source>
</evidence>
<gene>
    <name evidence="3" type="ORF">QGN17_14325</name>
</gene>
<dbReference type="Gene3D" id="1.20.5.110">
    <property type="match status" value="1"/>
</dbReference>
<dbReference type="RefSeq" id="WP_281045269.1">
    <property type="nucleotide sequence ID" value="NZ_JARYGZ010000002.1"/>
</dbReference>
<evidence type="ECO:0000313" key="4">
    <source>
        <dbReference type="Proteomes" id="UP001160625"/>
    </source>
</evidence>
<dbReference type="Gene3D" id="1.25.40.10">
    <property type="entry name" value="Tetratricopeptide repeat domain"/>
    <property type="match status" value="1"/>
</dbReference>
<keyword evidence="2" id="KW-0732">Signal</keyword>
<dbReference type="InterPro" id="IPR019734">
    <property type="entry name" value="TPR_rpt"/>
</dbReference>
<organism evidence="3 4">
    <name type="scientific">Sphingomonas oryzagri</name>
    <dbReference type="NCBI Taxonomy" id="3042314"/>
    <lineage>
        <taxon>Bacteria</taxon>
        <taxon>Pseudomonadati</taxon>
        <taxon>Pseudomonadota</taxon>
        <taxon>Alphaproteobacteria</taxon>
        <taxon>Sphingomonadales</taxon>
        <taxon>Sphingomonadaceae</taxon>
        <taxon>Sphingomonas</taxon>
    </lineage>
</organism>
<feature type="chain" id="PRO_5045801164" evidence="2">
    <location>
        <begin position="20"/>
        <end position="330"/>
    </location>
</feature>
<dbReference type="Proteomes" id="UP001160625">
    <property type="component" value="Unassembled WGS sequence"/>
</dbReference>
<sequence length="330" mass="35066">MRLAIIALLLAGTAAPAFAQDGSIPGRVDKLEHEMRAVQRKVFPGANPDYFDPQIAPQQAPPPEVGTPANSAVSDLSQRVSALEQQVQQLTNQTEVNNHRLDLLEQNYQKMKGDTDYRLNALEGHGAPPSPAQGGMVDGGPPPGAPATVSSSDPNAPAPFGPKGRKPVTGTPAPTMGDEAGNQAPPAAGPAAMPALTKTGDPAEDQYMLGYTLWTQKRYADAETQLKAVVAKYPKHKRASYAQNLLGRAYMDDGQLSDAAKAFYASYKQFPRGERAPDSLYYLGQTLQQLKKTSDACQAYGEFDDVYGATAAPALKARVKQAQADAKCGA</sequence>
<feature type="signal peptide" evidence="2">
    <location>
        <begin position="1"/>
        <end position="19"/>
    </location>
</feature>
<feature type="region of interest" description="Disordered" evidence="1">
    <location>
        <begin position="119"/>
        <end position="193"/>
    </location>
</feature>
<name>A0ABT6N3N1_9SPHN</name>
<dbReference type="SMART" id="SM00028">
    <property type="entry name" value="TPR"/>
    <property type="match status" value="2"/>
</dbReference>
<dbReference type="SUPFAM" id="SSF48452">
    <property type="entry name" value="TPR-like"/>
    <property type="match status" value="1"/>
</dbReference>
<dbReference type="Pfam" id="PF13432">
    <property type="entry name" value="TPR_16"/>
    <property type="match status" value="1"/>
</dbReference>
<feature type="region of interest" description="Disordered" evidence="1">
    <location>
        <begin position="47"/>
        <end position="74"/>
    </location>
</feature>